<comment type="caution">
    <text evidence="1">The sequence shown here is derived from an EMBL/GenBank/DDBJ whole genome shotgun (WGS) entry which is preliminary data.</text>
</comment>
<keyword evidence="2" id="KW-1185">Reference proteome</keyword>
<evidence type="ECO:0000313" key="1">
    <source>
        <dbReference type="EMBL" id="CAH2229922.1"/>
    </source>
</evidence>
<dbReference type="EMBL" id="CAKXAJ010024756">
    <property type="protein sequence ID" value="CAH2229922.1"/>
    <property type="molecule type" value="Genomic_DNA"/>
</dbReference>
<protein>
    <submittedName>
        <fullName evidence="1">Jg24531 protein</fullName>
    </submittedName>
</protein>
<dbReference type="AlphaFoldDB" id="A0A8S4R6J4"/>
<reference evidence="1" key="1">
    <citation type="submission" date="2022-03" db="EMBL/GenBank/DDBJ databases">
        <authorList>
            <person name="Lindestad O."/>
        </authorList>
    </citation>
    <scope>NUCLEOTIDE SEQUENCE</scope>
</reference>
<accession>A0A8S4R6J4</accession>
<organism evidence="1 2">
    <name type="scientific">Pararge aegeria aegeria</name>
    <dbReference type="NCBI Taxonomy" id="348720"/>
    <lineage>
        <taxon>Eukaryota</taxon>
        <taxon>Metazoa</taxon>
        <taxon>Ecdysozoa</taxon>
        <taxon>Arthropoda</taxon>
        <taxon>Hexapoda</taxon>
        <taxon>Insecta</taxon>
        <taxon>Pterygota</taxon>
        <taxon>Neoptera</taxon>
        <taxon>Endopterygota</taxon>
        <taxon>Lepidoptera</taxon>
        <taxon>Glossata</taxon>
        <taxon>Ditrysia</taxon>
        <taxon>Papilionoidea</taxon>
        <taxon>Nymphalidae</taxon>
        <taxon>Satyrinae</taxon>
        <taxon>Satyrini</taxon>
        <taxon>Parargina</taxon>
        <taxon>Pararge</taxon>
    </lineage>
</organism>
<gene>
    <name evidence="1" type="primary">jg24531</name>
    <name evidence="1" type="ORF">PAEG_LOCUS9204</name>
</gene>
<evidence type="ECO:0000313" key="2">
    <source>
        <dbReference type="Proteomes" id="UP000838756"/>
    </source>
</evidence>
<name>A0A8S4R6J4_9NEOP</name>
<dbReference type="Proteomes" id="UP000838756">
    <property type="component" value="Unassembled WGS sequence"/>
</dbReference>
<sequence length="73" mass="8330">MKGKNKGNKEMETSNRGWICKIATDFFRDLYRSTELSISAQSSNLEEVPHILEGETMKAILSQKTIKPLVRTE</sequence>
<proteinExistence type="predicted"/>